<evidence type="ECO:0000313" key="2">
    <source>
        <dbReference type="EMBL" id="KAH0563494.1"/>
    </source>
</evidence>
<keyword evidence="1" id="KW-0812">Transmembrane</keyword>
<keyword evidence="1" id="KW-0472">Membrane</keyword>
<accession>A0A9P8RS58</accession>
<name>A0A9P8RS58_9PEZI</name>
<feature type="transmembrane region" description="Helical" evidence="1">
    <location>
        <begin position="50"/>
        <end position="72"/>
    </location>
</feature>
<dbReference type="Proteomes" id="UP000750711">
    <property type="component" value="Unassembled WGS sequence"/>
</dbReference>
<organism evidence="2 3">
    <name type="scientific">Trichoglossum hirsutum</name>
    <dbReference type="NCBI Taxonomy" id="265104"/>
    <lineage>
        <taxon>Eukaryota</taxon>
        <taxon>Fungi</taxon>
        <taxon>Dikarya</taxon>
        <taxon>Ascomycota</taxon>
        <taxon>Pezizomycotina</taxon>
        <taxon>Geoglossomycetes</taxon>
        <taxon>Geoglossales</taxon>
        <taxon>Geoglossaceae</taxon>
        <taxon>Trichoglossum</taxon>
    </lineage>
</organism>
<dbReference type="SUPFAM" id="SSF103473">
    <property type="entry name" value="MFS general substrate transporter"/>
    <property type="match status" value="1"/>
</dbReference>
<dbReference type="InterPro" id="IPR036259">
    <property type="entry name" value="MFS_trans_sf"/>
</dbReference>
<keyword evidence="1" id="KW-1133">Transmembrane helix</keyword>
<evidence type="ECO:0000313" key="3">
    <source>
        <dbReference type="Proteomes" id="UP000750711"/>
    </source>
</evidence>
<evidence type="ECO:0000256" key="1">
    <source>
        <dbReference type="SAM" id="Phobius"/>
    </source>
</evidence>
<keyword evidence="3" id="KW-1185">Reference proteome</keyword>
<comment type="caution">
    <text evidence="2">The sequence shown here is derived from an EMBL/GenBank/DDBJ whole genome shotgun (WGS) entry which is preliminary data.</text>
</comment>
<protein>
    <submittedName>
        <fullName evidence="2">Uncharacterized protein</fullName>
    </submittedName>
</protein>
<proteinExistence type="predicted"/>
<dbReference type="AlphaFoldDB" id="A0A9P8RS58"/>
<gene>
    <name evidence="2" type="ORF">GP486_001938</name>
</gene>
<dbReference type="EMBL" id="JAGHQM010000195">
    <property type="protein sequence ID" value="KAH0563494.1"/>
    <property type="molecule type" value="Genomic_DNA"/>
</dbReference>
<reference evidence="2" key="1">
    <citation type="submission" date="2021-03" db="EMBL/GenBank/DDBJ databases">
        <title>Comparative genomics and phylogenomic investigation of the class Geoglossomycetes provide insights into ecological specialization and systematics.</title>
        <authorList>
            <person name="Melie T."/>
            <person name="Pirro S."/>
            <person name="Miller A.N."/>
            <person name="Quandt A."/>
        </authorList>
    </citation>
    <scope>NUCLEOTIDE SEQUENCE</scope>
    <source>
        <strain evidence="2">CAQ_001_2017</strain>
    </source>
</reference>
<sequence>MVQCHFTILHALLIDLHPKSPSAAQASSNIIRYELAAACLAVLQAAIDGIGVGWCFTVLAGFCALCYPLTLIERRRGMTWRKKRETSNK</sequence>